<sequence length="119" mass="13472">MNPKISDFGMARIFGIDQSEEVTSRIVGTYFFLYEYAFFLANHRWLHVTGVCNAEGQYYVKSDVFSFGVLLLEITSAKKNSAFYQSDGGEDLLSYVSLPFTFLSVRAQHVSNLTLILSM</sequence>
<dbReference type="Gramene" id="Solyc03g031535.1.1">
    <property type="protein sequence ID" value="Solyc03g031535.1.1"/>
    <property type="gene ID" value="Solyc03g031535.1"/>
</dbReference>
<dbReference type="PANTHER" id="PTHR27002:SF1019">
    <property type="entry name" value="CYSTEINE-RICH RECEPTOR-LIKE PROTEIN KINASE 10"/>
    <property type="match status" value="1"/>
</dbReference>
<evidence type="ECO:0000256" key="2">
    <source>
        <dbReference type="ARBA" id="ARBA00022679"/>
    </source>
</evidence>
<feature type="domain" description="Protein kinase" evidence="6">
    <location>
        <begin position="1"/>
        <end position="119"/>
    </location>
</feature>
<dbReference type="InterPro" id="IPR011009">
    <property type="entry name" value="Kinase-like_dom_sf"/>
</dbReference>
<reference evidence="7" key="2">
    <citation type="submission" date="2019-01" db="UniProtKB">
        <authorList>
            <consortium name="EnsemblPlants"/>
        </authorList>
    </citation>
    <scope>IDENTIFICATION</scope>
    <source>
        <strain evidence="7">cv. Heinz 1706</strain>
    </source>
</reference>
<protein>
    <recommendedName>
        <fullName evidence="6">Protein kinase domain-containing protein</fullName>
    </recommendedName>
</protein>
<dbReference type="PANTHER" id="PTHR27002">
    <property type="entry name" value="RECEPTOR-LIKE SERINE/THREONINE-PROTEIN KINASE SD1-8"/>
    <property type="match status" value="1"/>
</dbReference>
<organism evidence="7">
    <name type="scientific">Solanum lycopersicum</name>
    <name type="common">Tomato</name>
    <name type="synonym">Lycopersicon esculentum</name>
    <dbReference type="NCBI Taxonomy" id="4081"/>
    <lineage>
        <taxon>Eukaryota</taxon>
        <taxon>Viridiplantae</taxon>
        <taxon>Streptophyta</taxon>
        <taxon>Embryophyta</taxon>
        <taxon>Tracheophyta</taxon>
        <taxon>Spermatophyta</taxon>
        <taxon>Magnoliopsida</taxon>
        <taxon>eudicotyledons</taxon>
        <taxon>Gunneridae</taxon>
        <taxon>Pentapetalae</taxon>
        <taxon>asterids</taxon>
        <taxon>lamiids</taxon>
        <taxon>Solanales</taxon>
        <taxon>Solanaceae</taxon>
        <taxon>Solanoideae</taxon>
        <taxon>Solaneae</taxon>
        <taxon>Solanum</taxon>
        <taxon>Solanum subgen. Lycopersicon</taxon>
    </lineage>
</organism>
<evidence type="ECO:0000313" key="7">
    <source>
        <dbReference type="EnsemblPlants" id="Solyc03g031535.1.1"/>
    </source>
</evidence>
<dbReference type="GO" id="GO:0004674">
    <property type="term" value="F:protein serine/threonine kinase activity"/>
    <property type="evidence" value="ECO:0007669"/>
    <property type="project" value="UniProtKB-KW"/>
</dbReference>
<proteinExistence type="predicted"/>
<evidence type="ECO:0000313" key="8">
    <source>
        <dbReference type="Proteomes" id="UP000004994"/>
    </source>
</evidence>
<evidence type="ECO:0000256" key="5">
    <source>
        <dbReference type="ARBA" id="ARBA00022840"/>
    </source>
</evidence>
<dbReference type="AlphaFoldDB" id="A0A3Q7G4C3"/>
<dbReference type="OMA" id="FFLANHR"/>
<dbReference type="STRING" id="4081.A0A3Q7G4C3"/>
<dbReference type="PROSITE" id="PS50011">
    <property type="entry name" value="PROTEIN_KINASE_DOM"/>
    <property type="match status" value="1"/>
</dbReference>
<dbReference type="PaxDb" id="4081-Solyc03g031540.1.1"/>
<evidence type="ECO:0000256" key="1">
    <source>
        <dbReference type="ARBA" id="ARBA00022527"/>
    </source>
</evidence>
<dbReference type="Proteomes" id="UP000004994">
    <property type="component" value="Chromosome 3"/>
</dbReference>
<name>A0A3Q7G4C3_SOLLC</name>
<keyword evidence="4" id="KW-0418">Kinase</keyword>
<dbReference type="GO" id="GO:0005524">
    <property type="term" value="F:ATP binding"/>
    <property type="evidence" value="ECO:0007669"/>
    <property type="project" value="UniProtKB-KW"/>
</dbReference>
<evidence type="ECO:0000259" key="6">
    <source>
        <dbReference type="PROSITE" id="PS50011"/>
    </source>
</evidence>
<keyword evidence="1" id="KW-0723">Serine/threonine-protein kinase</keyword>
<keyword evidence="5" id="KW-0067">ATP-binding</keyword>
<reference evidence="7" key="1">
    <citation type="journal article" date="2012" name="Nature">
        <title>The tomato genome sequence provides insights into fleshy fruit evolution.</title>
        <authorList>
            <consortium name="Tomato Genome Consortium"/>
        </authorList>
    </citation>
    <scope>NUCLEOTIDE SEQUENCE [LARGE SCALE GENOMIC DNA]</scope>
    <source>
        <strain evidence="7">cv. Heinz 1706</strain>
    </source>
</reference>
<evidence type="ECO:0000256" key="4">
    <source>
        <dbReference type="ARBA" id="ARBA00022777"/>
    </source>
</evidence>
<dbReference type="Gene3D" id="1.10.510.10">
    <property type="entry name" value="Transferase(Phosphotransferase) domain 1"/>
    <property type="match status" value="1"/>
</dbReference>
<dbReference type="InParanoid" id="A0A3Q7G4C3"/>
<dbReference type="InterPro" id="IPR001245">
    <property type="entry name" value="Ser-Thr/Tyr_kinase_cat_dom"/>
</dbReference>
<keyword evidence="2" id="KW-0808">Transferase</keyword>
<dbReference type="InterPro" id="IPR000719">
    <property type="entry name" value="Prot_kinase_dom"/>
</dbReference>
<accession>A0A3Q7G4C3</accession>
<dbReference type="EnsemblPlants" id="Solyc03g031535.1.1">
    <property type="protein sequence ID" value="Solyc03g031535.1.1"/>
    <property type="gene ID" value="Solyc03g031535.1"/>
</dbReference>
<dbReference type="Pfam" id="PF07714">
    <property type="entry name" value="PK_Tyr_Ser-Thr"/>
    <property type="match status" value="1"/>
</dbReference>
<keyword evidence="8" id="KW-1185">Reference proteome</keyword>
<evidence type="ECO:0000256" key="3">
    <source>
        <dbReference type="ARBA" id="ARBA00022741"/>
    </source>
</evidence>
<dbReference type="SUPFAM" id="SSF56112">
    <property type="entry name" value="Protein kinase-like (PK-like)"/>
    <property type="match status" value="1"/>
</dbReference>
<keyword evidence="3" id="KW-0547">Nucleotide-binding</keyword>